<name>A0A0J1FWW3_9FIRM</name>
<evidence type="ECO:0000313" key="1">
    <source>
        <dbReference type="EMBL" id="KLU67797.1"/>
    </source>
</evidence>
<gene>
    <name evidence="1" type="ORF">DEAC_c02030</name>
</gene>
<dbReference type="EMBL" id="LDZY01000001">
    <property type="protein sequence ID" value="KLU67797.1"/>
    <property type="molecule type" value="Genomic_DNA"/>
</dbReference>
<evidence type="ECO:0000313" key="2">
    <source>
        <dbReference type="Proteomes" id="UP000036356"/>
    </source>
</evidence>
<organism evidence="1 2">
    <name type="scientific">Desulfosporosinus acididurans</name>
    <dbReference type="NCBI Taxonomy" id="476652"/>
    <lineage>
        <taxon>Bacteria</taxon>
        <taxon>Bacillati</taxon>
        <taxon>Bacillota</taxon>
        <taxon>Clostridia</taxon>
        <taxon>Eubacteriales</taxon>
        <taxon>Desulfitobacteriaceae</taxon>
        <taxon>Desulfosporosinus</taxon>
    </lineage>
</organism>
<accession>A0A0J1FWW3</accession>
<dbReference type="Proteomes" id="UP000036356">
    <property type="component" value="Unassembled WGS sequence"/>
</dbReference>
<comment type="caution">
    <text evidence="1">The sequence shown here is derived from an EMBL/GenBank/DDBJ whole genome shotgun (WGS) entry which is preliminary data.</text>
</comment>
<dbReference type="RefSeq" id="WP_047808161.1">
    <property type="nucleotide sequence ID" value="NZ_LDZY01000001.1"/>
</dbReference>
<proteinExistence type="predicted"/>
<protein>
    <submittedName>
        <fullName evidence="1">Uncharacterized protein</fullName>
    </submittedName>
</protein>
<reference evidence="1 2" key="1">
    <citation type="submission" date="2015-06" db="EMBL/GenBank/DDBJ databases">
        <title>Draft genome of the moderately acidophilic sulfate reducer Candidatus Desulfosporosinus acididurans strain M1.</title>
        <authorList>
            <person name="Poehlein A."/>
            <person name="Petzsch P."/>
            <person name="Johnson B.D."/>
            <person name="Schloemann M."/>
            <person name="Daniel R."/>
            <person name="Muehling M."/>
        </authorList>
    </citation>
    <scope>NUCLEOTIDE SEQUENCE [LARGE SCALE GENOMIC DNA]</scope>
    <source>
        <strain evidence="1 2">M1</strain>
    </source>
</reference>
<sequence length="88" mass="10143">MEDHDLEIVPERILGIQRLEDLFNHKGYLICQATGTIIYDFEQVAAVFIPLSATKDQVMVVHQDYAVEFLQSHLSFALKEINKSHKIE</sequence>
<dbReference type="AlphaFoldDB" id="A0A0J1FWW3"/>
<keyword evidence="2" id="KW-1185">Reference proteome</keyword>